<dbReference type="AlphaFoldDB" id="A0A835P8F0"/>
<sequence length="112" mass="13029">MMYNVLVSNEKSIESQYKSHVYADPNNVTPEHYQEQTREEFLDLFAKLDGGYPSWLSRRKKCPKAIKSRDRCIGRCKGCYQVCGSSRALLPQEEYPLVVAEELYQFLQSLQV</sequence>
<accession>A0A835P8F0</accession>
<feature type="domain" description="4Fe-4S ferredoxin-type" evidence="1">
    <location>
        <begin position="63"/>
        <end position="94"/>
    </location>
</feature>
<dbReference type="OrthoDB" id="780193at2759"/>
<reference evidence="2 3" key="1">
    <citation type="journal article" date="2020" name="Nat. Food">
        <title>A phased Vanilla planifolia genome enables genetic improvement of flavour and production.</title>
        <authorList>
            <person name="Hasing T."/>
            <person name="Tang H."/>
            <person name="Brym M."/>
            <person name="Khazi F."/>
            <person name="Huang T."/>
            <person name="Chambers A.H."/>
        </authorList>
    </citation>
    <scope>NUCLEOTIDE SEQUENCE [LARGE SCALE GENOMIC DNA]</scope>
    <source>
        <tissue evidence="2">Leaf</tissue>
    </source>
</reference>
<comment type="caution">
    <text evidence="2">The sequence shown here is derived from an EMBL/GenBank/DDBJ whole genome shotgun (WGS) entry which is preliminary data.</text>
</comment>
<keyword evidence="3" id="KW-1185">Reference proteome</keyword>
<dbReference type="InterPro" id="IPR017896">
    <property type="entry name" value="4Fe4S_Fe-S-bd"/>
</dbReference>
<dbReference type="EMBL" id="JADCNL010000244">
    <property type="protein sequence ID" value="KAG0448940.1"/>
    <property type="molecule type" value="Genomic_DNA"/>
</dbReference>
<gene>
    <name evidence="2" type="ORF">HPP92_027582</name>
</gene>
<name>A0A835P8F0_VANPL</name>
<dbReference type="Proteomes" id="UP000636800">
    <property type="component" value="Unassembled WGS sequence"/>
</dbReference>
<evidence type="ECO:0000313" key="2">
    <source>
        <dbReference type="EMBL" id="KAG0448940.1"/>
    </source>
</evidence>
<protein>
    <recommendedName>
        <fullName evidence="1">4Fe-4S ferredoxin-type domain-containing protein</fullName>
    </recommendedName>
</protein>
<evidence type="ECO:0000313" key="3">
    <source>
        <dbReference type="Proteomes" id="UP000636800"/>
    </source>
</evidence>
<dbReference type="PANTHER" id="PTHR47914:SF1">
    <property type="entry name" value="ALPHA_BETA-HYDROLASES SUPERFAMILY PROTEIN"/>
    <property type="match status" value="1"/>
</dbReference>
<evidence type="ECO:0000259" key="1">
    <source>
        <dbReference type="PROSITE" id="PS51379"/>
    </source>
</evidence>
<dbReference type="PANTHER" id="PTHR47914">
    <property type="entry name" value="ALPHA/BETA-HYDROLASES SUPERFAMILY PROTEIN"/>
    <property type="match status" value="1"/>
</dbReference>
<organism evidence="2 3">
    <name type="scientific">Vanilla planifolia</name>
    <name type="common">Vanilla</name>
    <dbReference type="NCBI Taxonomy" id="51239"/>
    <lineage>
        <taxon>Eukaryota</taxon>
        <taxon>Viridiplantae</taxon>
        <taxon>Streptophyta</taxon>
        <taxon>Embryophyta</taxon>
        <taxon>Tracheophyta</taxon>
        <taxon>Spermatophyta</taxon>
        <taxon>Magnoliopsida</taxon>
        <taxon>Liliopsida</taxon>
        <taxon>Asparagales</taxon>
        <taxon>Orchidaceae</taxon>
        <taxon>Vanilloideae</taxon>
        <taxon>Vanilleae</taxon>
        <taxon>Vanilla</taxon>
    </lineage>
</organism>
<dbReference type="PROSITE" id="PS51379">
    <property type="entry name" value="4FE4S_FER_2"/>
    <property type="match status" value="1"/>
</dbReference>
<proteinExistence type="predicted"/>
<dbReference type="GO" id="GO:0009507">
    <property type="term" value="C:chloroplast"/>
    <property type="evidence" value="ECO:0007669"/>
    <property type="project" value="TreeGrafter"/>
</dbReference>